<dbReference type="Pfam" id="PF00271">
    <property type="entry name" value="Helicase_C"/>
    <property type="match status" value="1"/>
</dbReference>
<evidence type="ECO:0000259" key="8">
    <source>
        <dbReference type="PROSITE" id="PS51192"/>
    </source>
</evidence>
<dbReference type="RefSeq" id="WP_011389481.1">
    <property type="nucleotide sequence ID" value="NC_007643.1"/>
</dbReference>
<evidence type="ECO:0000313" key="10">
    <source>
        <dbReference type="EMBL" id="ABC22528.1"/>
    </source>
</evidence>
<dbReference type="PATRIC" id="fig|269796.9.peg.1805"/>
<accession>Q2RTL7</accession>
<dbReference type="InterPro" id="IPR014001">
    <property type="entry name" value="Helicase_ATP-bd"/>
</dbReference>
<evidence type="ECO:0000256" key="4">
    <source>
        <dbReference type="ARBA" id="ARBA00022806"/>
    </source>
</evidence>
<dbReference type="KEGG" id="rru:Rru_A1728"/>
<evidence type="ECO:0000256" key="3">
    <source>
        <dbReference type="ARBA" id="ARBA00022801"/>
    </source>
</evidence>
<dbReference type="CDD" id="cd04488">
    <property type="entry name" value="RecG_wedge_OBF"/>
    <property type="match status" value="1"/>
</dbReference>
<dbReference type="SMART" id="SM00487">
    <property type="entry name" value="DEXDc"/>
    <property type="match status" value="1"/>
</dbReference>
<keyword evidence="6" id="KW-0238">DNA-binding</keyword>
<keyword evidence="4 10" id="KW-0347">Helicase</keyword>
<dbReference type="InterPro" id="IPR045562">
    <property type="entry name" value="RecG_dom3_C"/>
</dbReference>
<name>Q2RTL7_RHORT</name>
<dbReference type="PANTHER" id="PTHR47964:SF1">
    <property type="entry name" value="ATP-DEPENDENT DNA HELICASE HOMOLOG RECG, CHLOROPLASTIC"/>
    <property type="match status" value="1"/>
</dbReference>
<dbReference type="SUPFAM" id="SSF50249">
    <property type="entry name" value="Nucleic acid-binding proteins"/>
    <property type="match status" value="1"/>
</dbReference>
<evidence type="ECO:0000256" key="6">
    <source>
        <dbReference type="ARBA" id="ARBA00023125"/>
    </source>
</evidence>
<dbReference type="PhylomeDB" id="Q2RTL7"/>
<dbReference type="GO" id="GO:0003677">
    <property type="term" value="F:DNA binding"/>
    <property type="evidence" value="ECO:0007669"/>
    <property type="project" value="UniProtKB-KW"/>
</dbReference>
<dbReference type="EMBL" id="CP000230">
    <property type="protein sequence ID" value="ABC22528.1"/>
    <property type="molecule type" value="Genomic_DNA"/>
</dbReference>
<evidence type="ECO:0000256" key="1">
    <source>
        <dbReference type="ARBA" id="ARBA00022741"/>
    </source>
</evidence>
<keyword evidence="2" id="KW-0227">DNA damage</keyword>
<sequence length="703" mass="75368">MRPSLLDPLFRPLTSLKGAGKTMAPLIARLIGGDKVVDLLWHLPSGLVDRRFSPLIAEAPDGVVVTLTVVVEAHQEPPPRSPSPYRVVCRDASGFVTLVFFHGRARYLNDLLPVGETRVISGKVERFGGAPQIVHPTHVVPLAEAEAVCRVEPVYPLSGGVAGKVLARLIAQALDDIPDPAAWPDEWIDAPLKAREGWPGWIDALRAVHAPEEAEDLRPDHPARRRLAYDELLATQLALLLVRRAARTVRGRPIVGTGALRAKVLAALPFALTGAQSRSLAEIDGDMASPARMLRLLQGDVGSGKTVVALLTMLTAVEAGAQAALMAPTEILARQHIETLAPLCASAGVRLGLLTGRDKGRARAALLEALAAGEIDILVGTHALFQDDVVFAALAVVVVDEQHRFGVHQRLALSDKGRAVDVLVMTATPIPRTLTLTHYGDMDISRLDEKPPGRLPADTRVLPIDRLDDVIAAVARAIDGGAKVYWVCPLIEDSETGDMAAAVDRQALLADRLGPRLGPRVGLVHGRMKPGEKDAVMEAFSGNGLDLLVATTVIEVGVNVPSATVMVIEHAERFGLAQLHQLRGRIGRGGGRSTCLLLYAPPLGETARARLETMRRTDDGFEIAEEDLRLRGAGEVLGTRQSGLPVFRLIDPLLAEDLLAIARKQAEVIVETDPDLAGPHGAALRVLLYLFERDAAVRTLRSG</sequence>
<feature type="domain" description="Helicase C-terminal" evidence="9">
    <location>
        <begin position="466"/>
        <end position="629"/>
    </location>
</feature>
<gene>
    <name evidence="10" type="ordered locus">Rru_A1728</name>
</gene>
<dbReference type="InterPro" id="IPR011545">
    <property type="entry name" value="DEAD/DEAH_box_helicase_dom"/>
</dbReference>
<dbReference type="GO" id="GO:0006281">
    <property type="term" value="P:DNA repair"/>
    <property type="evidence" value="ECO:0007669"/>
    <property type="project" value="UniProtKB-KW"/>
</dbReference>
<dbReference type="InterPro" id="IPR027417">
    <property type="entry name" value="P-loop_NTPase"/>
</dbReference>
<dbReference type="GO" id="GO:0016787">
    <property type="term" value="F:hydrolase activity"/>
    <property type="evidence" value="ECO:0007669"/>
    <property type="project" value="UniProtKB-KW"/>
</dbReference>
<feature type="domain" description="Helicase ATP-binding" evidence="8">
    <location>
        <begin position="286"/>
        <end position="447"/>
    </location>
</feature>
<dbReference type="Gene3D" id="3.40.50.300">
    <property type="entry name" value="P-loop containing nucleotide triphosphate hydrolases"/>
    <property type="match status" value="2"/>
</dbReference>
<dbReference type="SUPFAM" id="SSF52540">
    <property type="entry name" value="P-loop containing nucleoside triphosphate hydrolases"/>
    <property type="match status" value="2"/>
</dbReference>
<dbReference type="PANTHER" id="PTHR47964">
    <property type="entry name" value="ATP-DEPENDENT DNA HELICASE HOMOLOG RECG, CHLOROPLASTIC"/>
    <property type="match status" value="1"/>
</dbReference>
<dbReference type="PROSITE" id="PS51192">
    <property type="entry name" value="HELICASE_ATP_BIND_1"/>
    <property type="match status" value="1"/>
</dbReference>
<evidence type="ECO:0000256" key="5">
    <source>
        <dbReference type="ARBA" id="ARBA00022840"/>
    </source>
</evidence>
<protein>
    <submittedName>
        <fullName evidence="10">ATP-dependent DNA helicase RecG</fullName>
        <ecNumber evidence="10">3.6.1.-</ecNumber>
    </submittedName>
</protein>
<dbReference type="SMART" id="SM00490">
    <property type="entry name" value="HELICc"/>
    <property type="match status" value="1"/>
</dbReference>
<dbReference type="STRING" id="269796.Rru_A1728"/>
<reference evidence="10 11" key="1">
    <citation type="journal article" date="2011" name="Stand. Genomic Sci.">
        <title>Complete genome sequence of Rhodospirillum rubrum type strain (S1).</title>
        <authorList>
            <person name="Munk A.C."/>
            <person name="Copeland A."/>
            <person name="Lucas S."/>
            <person name="Lapidus A."/>
            <person name="Del Rio T.G."/>
            <person name="Barry K."/>
            <person name="Detter J.C."/>
            <person name="Hammon N."/>
            <person name="Israni S."/>
            <person name="Pitluck S."/>
            <person name="Brettin T."/>
            <person name="Bruce D."/>
            <person name="Han C."/>
            <person name="Tapia R."/>
            <person name="Gilna P."/>
            <person name="Schmutz J."/>
            <person name="Larimer F."/>
            <person name="Land M."/>
            <person name="Kyrpides N.C."/>
            <person name="Mavromatis K."/>
            <person name="Richardson P."/>
            <person name="Rohde M."/>
            <person name="Goker M."/>
            <person name="Klenk H.P."/>
            <person name="Zhang Y."/>
            <person name="Roberts G.P."/>
            <person name="Reslewic S."/>
            <person name="Schwartz D.C."/>
        </authorList>
    </citation>
    <scope>NUCLEOTIDE SEQUENCE [LARGE SCALE GENOMIC DNA]</scope>
    <source>
        <strain evidence="11">ATCC 11170 / ATH 1.1.1 / DSM 467 / LMG 4362 / NCIMB 8255 / S1</strain>
    </source>
</reference>
<proteinExistence type="predicted"/>
<dbReference type="HOGENOM" id="CLU_005122_7_1_5"/>
<evidence type="ECO:0000313" key="11">
    <source>
        <dbReference type="Proteomes" id="UP000001929"/>
    </source>
</evidence>
<dbReference type="NCBIfam" id="NF008168">
    <property type="entry name" value="PRK10917.2-2"/>
    <property type="match status" value="1"/>
</dbReference>
<dbReference type="Pfam" id="PF00270">
    <property type="entry name" value="DEAD"/>
    <property type="match status" value="1"/>
</dbReference>
<dbReference type="InterPro" id="IPR001650">
    <property type="entry name" value="Helicase_C-like"/>
</dbReference>
<dbReference type="Pfam" id="PF19833">
    <property type="entry name" value="RecG_dom3_C"/>
    <property type="match status" value="1"/>
</dbReference>
<dbReference type="InterPro" id="IPR047112">
    <property type="entry name" value="RecG/Mfd"/>
</dbReference>
<dbReference type="AlphaFoldDB" id="Q2RTL7"/>
<keyword evidence="11" id="KW-1185">Reference proteome</keyword>
<dbReference type="EnsemblBacteria" id="ABC22528">
    <property type="protein sequence ID" value="ABC22528"/>
    <property type="gene ID" value="Rru_A1728"/>
</dbReference>
<keyword evidence="3 10" id="KW-0378">Hydrolase</keyword>
<keyword evidence="1" id="KW-0547">Nucleotide-binding</keyword>
<dbReference type="Proteomes" id="UP000001929">
    <property type="component" value="Chromosome"/>
</dbReference>
<dbReference type="EC" id="3.6.1.-" evidence="10"/>
<dbReference type="eggNOG" id="COG1200">
    <property type="taxonomic scope" value="Bacteria"/>
</dbReference>
<evidence type="ECO:0000256" key="7">
    <source>
        <dbReference type="ARBA" id="ARBA00023204"/>
    </source>
</evidence>
<dbReference type="Gene3D" id="2.40.50.140">
    <property type="entry name" value="Nucleic acid-binding proteins"/>
    <property type="match status" value="1"/>
</dbReference>
<dbReference type="NCBIfam" id="NF008164">
    <property type="entry name" value="PRK10917.1-2"/>
    <property type="match status" value="1"/>
</dbReference>
<dbReference type="GO" id="GO:0005524">
    <property type="term" value="F:ATP binding"/>
    <property type="evidence" value="ECO:0007669"/>
    <property type="project" value="UniProtKB-KW"/>
</dbReference>
<dbReference type="GO" id="GO:0003678">
    <property type="term" value="F:DNA helicase activity"/>
    <property type="evidence" value="ECO:0007669"/>
    <property type="project" value="TreeGrafter"/>
</dbReference>
<evidence type="ECO:0000256" key="2">
    <source>
        <dbReference type="ARBA" id="ARBA00022763"/>
    </source>
</evidence>
<organism evidence="10 11">
    <name type="scientific">Rhodospirillum rubrum (strain ATCC 11170 / ATH 1.1.1 / DSM 467 / LMG 4362 / NCIMB 8255 / S1)</name>
    <dbReference type="NCBI Taxonomy" id="269796"/>
    <lineage>
        <taxon>Bacteria</taxon>
        <taxon>Pseudomonadati</taxon>
        <taxon>Pseudomonadota</taxon>
        <taxon>Alphaproteobacteria</taxon>
        <taxon>Rhodospirillales</taxon>
        <taxon>Rhodospirillaceae</taxon>
        <taxon>Rhodospirillum</taxon>
    </lineage>
</organism>
<dbReference type="PROSITE" id="PS51194">
    <property type="entry name" value="HELICASE_CTER"/>
    <property type="match status" value="1"/>
</dbReference>
<evidence type="ECO:0000259" key="9">
    <source>
        <dbReference type="PROSITE" id="PS51194"/>
    </source>
</evidence>
<keyword evidence="7" id="KW-0234">DNA repair</keyword>
<keyword evidence="5" id="KW-0067">ATP-binding</keyword>
<dbReference type="InterPro" id="IPR012340">
    <property type="entry name" value="NA-bd_OB-fold"/>
</dbReference>